<dbReference type="EMBL" id="OY731400">
    <property type="protein sequence ID" value="CAJ1935779.1"/>
    <property type="molecule type" value="Genomic_DNA"/>
</dbReference>
<sequence>MMQGKAKGHNGECDRGHDVEDVIEVMRTRQKALRRCDGGCDKRGKGHEDVMEFVDGDMVGGDMEMR</sequence>
<gene>
    <name evidence="1" type="ORF">AYBTSS11_LOCUS7102</name>
</gene>
<dbReference type="Proteomes" id="UP001189624">
    <property type="component" value="Chromosome 3"/>
</dbReference>
<evidence type="ECO:0000313" key="2">
    <source>
        <dbReference type="Proteomes" id="UP001189624"/>
    </source>
</evidence>
<accession>A0AA86RZ55</accession>
<evidence type="ECO:0000313" key="1">
    <source>
        <dbReference type="EMBL" id="CAJ1935779.1"/>
    </source>
</evidence>
<protein>
    <submittedName>
        <fullName evidence="1">Uncharacterized protein</fullName>
    </submittedName>
</protein>
<organism evidence="1 2">
    <name type="scientific">Sphenostylis stenocarpa</name>
    <dbReference type="NCBI Taxonomy" id="92480"/>
    <lineage>
        <taxon>Eukaryota</taxon>
        <taxon>Viridiplantae</taxon>
        <taxon>Streptophyta</taxon>
        <taxon>Embryophyta</taxon>
        <taxon>Tracheophyta</taxon>
        <taxon>Spermatophyta</taxon>
        <taxon>Magnoliopsida</taxon>
        <taxon>eudicotyledons</taxon>
        <taxon>Gunneridae</taxon>
        <taxon>Pentapetalae</taxon>
        <taxon>rosids</taxon>
        <taxon>fabids</taxon>
        <taxon>Fabales</taxon>
        <taxon>Fabaceae</taxon>
        <taxon>Papilionoideae</taxon>
        <taxon>50 kb inversion clade</taxon>
        <taxon>NPAAA clade</taxon>
        <taxon>indigoferoid/millettioid clade</taxon>
        <taxon>Phaseoleae</taxon>
        <taxon>Sphenostylis</taxon>
    </lineage>
</organism>
<dbReference type="AlphaFoldDB" id="A0AA86RZ55"/>
<proteinExistence type="predicted"/>
<name>A0AA86RZ55_9FABA</name>
<reference evidence="1" key="1">
    <citation type="submission" date="2023-10" db="EMBL/GenBank/DDBJ databases">
        <authorList>
            <person name="Domelevo Entfellner J.-B."/>
        </authorList>
    </citation>
    <scope>NUCLEOTIDE SEQUENCE</scope>
</reference>
<dbReference type="Gramene" id="rna-AYBTSS11_LOCUS7102">
    <property type="protein sequence ID" value="CAJ1935779.1"/>
    <property type="gene ID" value="gene-AYBTSS11_LOCUS7102"/>
</dbReference>
<keyword evidence="2" id="KW-1185">Reference proteome</keyword>